<keyword evidence="3" id="KW-1185">Reference proteome</keyword>
<evidence type="ECO:0000313" key="2">
    <source>
        <dbReference type="EMBL" id="KAK8239919.1"/>
    </source>
</evidence>
<dbReference type="Proteomes" id="UP001492380">
    <property type="component" value="Unassembled WGS sequence"/>
</dbReference>
<organism evidence="2 3">
    <name type="scientific">Phyllosticta capitalensis</name>
    <dbReference type="NCBI Taxonomy" id="121624"/>
    <lineage>
        <taxon>Eukaryota</taxon>
        <taxon>Fungi</taxon>
        <taxon>Dikarya</taxon>
        <taxon>Ascomycota</taxon>
        <taxon>Pezizomycotina</taxon>
        <taxon>Dothideomycetes</taxon>
        <taxon>Dothideomycetes incertae sedis</taxon>
        <taxon>Botryosphaeriales</taxon>
        <taxon>Phyllostictaceae</taxon>
        <taxon>Phyllosticta</taxon>
    </lineage>
</organism>
<accession>A0ABR1YUP7</accession>
<evidence type="ECO:0000256" key="1">
    <source>
        <dbReference type="SAM" id="MobiDB-lite"/>
    </source>
</evidence>
<feature type="compositionally biased region" description="Low complexity" evidence="1">
    <location>
        <begin position="75"/>
        <end position="87"/>
    </location>
</feature>
<proteinExistence type="predicted"/>
<sequence length="240" mass="26979">MDSGPRDYRESIFERLPPNLRRGIDGAATLTAKGVLASVWFHHDDTREFIEGVLGFYDSDAFASSESESDDSVDQDSSSIASKTGSDSSEERETTTEDEEQSSTNEGVTLTAPADGQEKIRGQRMRNPAPSYSNTRGIEPPRPLPTTPDWKTKRSVAFVCPNCKRRQELQPLIVVQDDIVACAFYGKWPDWKVDIILKENAFEEPTGLCWLCRVGYGKKRRESADLFDSDLSMPPKRKKY</sequence>
<protein>
    <submittedName>
        <fullName evidence="2">Uncharacterized protein</fullName>
    </submittedName>
</protein>
<gene>
    <name evidence="2" type="ORF">HDK90DRAFT_167902</name>
</gene>
<name>A0ABR1YUP7_9PEZI</name>
<comment type="caution">
    <text evidence="2">The sequence shown here is derived from an EMBL/GenBank/DDBJ whole genome shotgun (WGS) entry which is preliminary data.</text>
</comment>
<reference evidence="2 3" key="1">
    <citation type="submission" date="2024-04" db="EMBL/GenBank/DDBJ databases">
        <title>Phyllosticta paracitricarpa is synonymous to the EU quarantine fungus P. citricarpa based on phylogenomic analyses.</title>
        <authorList>
            <consortium name="Lawrence Berkeley National Laboratory"/>
            <person name="Van Ingen-Buijs V.A."/>
            <person name="Van Westerhoven A.C."/>
            <person name="Haridas S."/>
            <person name="Skiadas P."/>
            <person name="Martin F."/>
            <person name="Groenewald J.Z."/>
            <person name="Crous P.W."/>
            <person name="Seidl M.F."/>
        </authorList>
    </citation>
    <scope>NUCLEOTIDE SEQUENCE [LARGE SCALE GENOMIC DNA]</scope>
    <source>
        <strain evidence="2 3">CBS 123374</strain>
    </source>
</reference>
<dbReference type="EMBL" id="JBBWRZ010000003">
    <property type="protein sequence ID" value="KAK8239919.1"/>
    <property type="molecule type" value="Genomic_DNA"/>
</dbReference>
<evidence type="ECO:0000313" key="3">
    <source>
        <dbReference type="Proteomes" id="UP001492380"/>
    </source>
</evidence>
<feature type="region of interest" description="Disordered" evidence="1">
    <location>
        <begin position="64"/>
        <end position="150"/>
    </location>
</feature>